<accession>A0AAD4W1E4</accession>
<organism evidence="2 3">
    <name type="scientific">Prunus dulcis</name>
    <name type="common">Almond</name>
    <name type="synonym">Amygdalus dulcis</name>
    <dbReference type="NCBI Taxonomy" id="3755"/>
    <lineage>
        <taxon>Eukaryota</taxon>
        <taxon>Viridiplantae</taxon>
        <taxon>Streptophyta</taxon>
        <taxon>Embryophyta</taxon>
        <taxon>Tracheophyta</taxon>
        <taxon>Spermatophyta</taxon>
        <taxon>Magnoliopsida</taxon>
        <taxon>eudicotyledons</taxon>
        <taxon>Gunneridae</taxon>
        <taxon>Pentapetalae</taxon>
        <taxon>rosids</taxon>
        <taxon>fabids</taxon>
        <taxon>Rosales</taxon>
        <taxon>Rosaceae</taxon>
        <taxon>Amygdaloideae</taxon>
        <taxon>Amygdaleae</taxon>
        <taxon>Prunus</taxon>
    </lineage>
</organism>
<evidence type="ECO:0000256" key="1">
    <source>
        <dbReference type="SAM" id="SignalP"/>
    </source>
</evidence>
<feature type="chain" id="PRO_5042156916" description="Secreted protein" evidence="1">
    <location>
        <begin position="18"/>
        <end position="90"/>
    </location>
</feature>
<evidence type="ECO:0008006" key="4">
    <source>
        <dbReference type="Google" id="ProtNLM"/>
    </source>
</evidence>
<gene>
    <name evidence="2" type="ORF">L3X38_025253</name>
</gene>
<evidence type="ECO:0000313" key="3">
    <source>
        <dbReference type="Proteomes" id="UP001054821"/>
    </source>
</evidence>
<protein>
    <recommendedName>
        <fullName evidence="4">Secreted protein</fullName>
    </recommendedName>
</protein>
<reference evidence="2 3" key="1">
    <citation type="journal article" date="2022" name="G3 (Bethesda)">
        <title>Whole-genome sequence and methylome profiling of the almond [Prunus dulcis (Mill.) D.A. Webb] cultivar 'Nonpareil'.</title>
        <authorList>
            <person name="D'Amico-Willman K.M."/>
            <person name="Ouma W.Z."/>
            <person name="Meulia T."/>
            <person name="Sideli G.M."/>
            <person name="Gradziel T.M."/>
            <person name="Fresnedo-Ramirez J."/>
        </authorList>
    </citation>
    <scope>NUCLEOTIDE SEQUENCE [LARGE SCALE GENOMIC DNA]</scope>
    <source>
        <strain evidence="2">Clone GOH B32 T37-40</strain>
    </source>
</reference>
<dbReference type="AlphaFoldDB" id="A0AAD4W1E4"/>
<evidence type="ECO:0000313" key="2">
    <source>
        <dbReference type="EMBL" id="KAI5335120.1"/>
    </source>
</evidence>
<comment type="caution">
    <text evidence="2">The sequence shown here is derived from an EMBL/GenBank/DDBJ whole genome shotgun (WGS) entry which is preliminary data.</text>
</comment>
<proteinExistence type="predicted"/>
<name>A0AAD4W1E4_PRUDU</name>
<keyword evidence="3" id="KW-1185">Reference proteome</keyword>
<sequence length="90" mass="9855">MLLPVAIMMLATLACESVGNFWHVKVSATIMKPSQRESLSSSSSIWEACNINWRAISWSSALDFPSTEREDRIEPVGEIGRGIGSTGRSL</sequence>
<dbReference type="EMBL" id="JAJFAZ020000004">
    <property type="protein sequence ID" value="KAI5335120.1"/>
    <property type="molecule type" value="Genomic_DNA"/>
</dbReference>
<keyword evidence="1" id="KW-0732">Signal</keyword>
<feature type="signal peptide" evidence="1">
    <location>
        <begin position="1"/>
        <end position="17"/>
    </location>
</feature>
<dbReference type="Proteomes" id="UP001054821">
    <property type="component" value="Chromosome 4"/>
</dbReference>